<dbReference type="PANTHER" id="PTHR47814">
    <property type="entry name" value="PEPTIDYL-TRNA HYDROLASE ARFB"/>
    <property type="match status" value="1"/>
</dbReference>
<evidence type="ECO:0000259" key="2">
    <source>
        <dbReference type="PROSITE" id="PS00745"/>
    </source>
</evidence>
<dbReference type="GO" id="GO:0004045">
    <property type="term" value="F:peptidyl-tRNA hydrolase activity"/>
    <property type="evidence" value="ECO:0007669"/>
    <property type="project" value="UniProtKB-EC"/>
</dbReference>
<dbReference type="InterPro" id="IPR000352">
    <property type="entry name" value="Pep_chain_release_fac_I"/>
</dbReference>
<dbReference type="Gene3D" id="3.30.160.20">
    <property type="match status" value="1"/>
</dbReference>
<keyword evidence="3" id="KW-0378">Hydrolase</keyword>
<protein>
    <submittedName>
        <fullName evidence="3">Aminoacyl-tRNA hydrolase</fullName>
        <ecNumber evidence="3">3.1.1.29</ecNumber>
    </submittedName>
</protein>
<keyword evidence="4" id="KW-1185">Reference proteome</keyword>
<dbReference type="PANTHER" id="PTHR47814:SF1">
    <property type="entry name" value="PEPTIDYL-TRNA HYDROLASE ARFB"/>
    <property type="match status" value="1"/>
</dbReference>
<dbReference type="NCBIfam" id="NF006718">
    <property type="entry name" value="PRK09256.1"/>
    <property type="match status" value="1"/>
</dbReference>
<feature type="domain" description="Prokaryotic-type class I peptide chain release factors" evidence="2">
    <location>
        <begin position="21"/>
        <end position="37"/>
    </location>
</feature>
<gene>
    <name evidence="3" type="primary">arfB</name>
    <name evidence="3" type="ORF">NBZ79_17365</name>
</gene>
<accession>A0ABY4W1A9</accession>
<dbReference type="SUPFAM" id="SSF110916">
    <property type="entry name" value="Peptidyl-tRNA hydrolase domain-like"/>
    <property type="match status" value="1"/>
</dbReference>
<feature type="region of interest" description="Disordered" evidence="1">
    <location>
        <begin position="107"/>
        <end position="139"/>
    </location>
</feature>
<organism evidence="3 4">
    <name type="scientific">Sneathiella marina</name>
    <dbReference type="NCBI Taxonomy" id="2950108"/>
    <lineage>
        <taxon>Bacteria</taxon>
        <taxon>Pseudomonadati</taxon>
        <taxon>Pseudomonadota</taxon>
        <taxon>Alphaproteobacteria</taxon>
        <taxon>Sneathiellales</taxon>
        <taxon>Sneathiellaceae</taxon>
        <taxon>Sneathiella</taxon>
    </lineage>
</organism>
<dbReference type="PROSITE" id="PS00745">
    <property type="entry name" value="RF_PROK_I"/>
    <property type="match status" value="1"/>
</dbReference>
<dbReference type="EC" id="3.1.1.29" evidence="3"/>
<sequence>MIPITASISLDEDEIQESFIRSSGPGGQNVNKVETAVQIRFDARHSPNLSAAVIHRLTKIAGQKMTKEGVLILTASEHRSQDRNRKAAVERLAEMIREACIVPKYRRPTKPTYSSKLKRLEKKQRRGNVKKTRGKVQFD</sequence>
<reference evidence="3" key="1">
    <citation type="submission" date="2022-06" db="EMBL/GenBank/DDBJ databases">
        <title>Sneathiella actinostolidae sp. nov., isolated from a sea anemonein the Western Pacific Ocean.</title>
        <authorList>
            <person name="Wei M.J."/>
        </authorList>
    </citation>
    <scope>NUCLEOTIDE SEQUENCE</scope>
    <source>
        <strain evidence="3">PHK-P5</strain>
    </source>
</reference>
<proteinExistence type="predicted"/>
<feature type="compositionally biased region" description="Basic residues" evidence="1">
    <location>
        <begin position="116"/>
        <end position="139"/>
    </location>
</feature>
<evidence type="ECO:0000313" key="3">
    <source>
        <dbReference type="EMBL" id="USG60930.1"/>
    </source>
</evidence>
<dbReference type="Pfam" id="PF00472">
    <property type="entry name" value="RF-1"/>
    <property type="match status" value="1"/>
</dbReference>
<dbReference type="EMBL" id="CP098747">
    <property type="protein sequence ID" value="USG60930.1"/>
    <property type="molecule type" value="Genomic_DNA"/>
</dbReference>
<dbReference type="Proteomes" id="UP001056291">
    <property type="component" value="Chromosome"/>
</dbReference>
<evidence type="ECO:0000313" key="4">
    <source>
        <dbReference type="Proteomes" id="UP001056291"/>
    </source>
</evidence>
<evidence type="ECO:0000256" key="1">
    <source>
        <dbReference type="SAM" id="MobiDB-lite"/>
    </source>
</evidence>
<dbReference type="RefSeq" id="WP_251933866.1">
    <property type="nucleotide sequence ID" value="NZ_CP098747.1"/>
</dbReference>
<name>A0ABY4W1A9_9PROT</name>